<keyword evidence="2" id="KW-1185">Reference proteome</keyword>
<proteinExistence type="predicted"/>
<evidence type="ECO:0000313" key="2">
    <source>
        <dbReference type="Proteomes" id="UP000183642"/>
    </source>
</evidence>
<dbReference type="AlphaFoldDB" id="A0A1I5FDG8"/>
<accession>A0A1I5FDG8</accession>
<dbReference type="EMBL" id="FOWE01000004">
    <property type="protein sequence ID" value="SFO21795.1"/>
    <property type="molecule type" value="Genomic_DNA"/>
</dbReference>
<gene>
    <name evidence="1" type="ORF">SAMN05660359_02121</name>
</gene>
<protein>
    <submittedName>
        <fullName evidence="1">Uncharacterized protein</fullName>
    </submittedName>
</protein>
<name>A0A1I5FDG8_9ACTN</name>
<sequence length="43" mass="4272">MDIASRFVEELDAEAGVAGDDPDLLPVRLASAAATVLGVDGSG</sequence>
<dbReference type="Proteomes" id="UP000183642">
    <property type="component" value="Unassembled WGS sequence"/>
</dbReference>
<organism evidence="1 2">
    <name type="scientific">Geodermatophilus obscurus</name>
    <dbReference type="NCBI Taxonomy" id="1861"/>
    <lineage>
        <taxon>Bacteria</taxon>
        <taxon>Bacillati</taxon>
        <taxon>Actinomycetota</taxon>
        <taxon>Actinomycetes</taxon>
        <taxon>Geodermatophilales</taxon>
        <taxon>Geodermatophilaceae</taxon>
        <taxon>Geodermatophilus</taxon>
    </lineage>
</organism>
<reference evidence="2" key="1">
    <citation type="submission" date="2016-10" db="EMBL/GenBank/DDBJ databases">
        <authorList>
            <person name="Varghese N."/>
            <person name="Submissions S."/>
        </authorList>
    </citation>
    <scope>NUCLEOTIDE SEQUENCE [LARGE SCALE GENOMIC DNA]</scope>
    <source>
        <strain evidence="2">DSM 43161</strain>
    </source>
</reference>
<dbReference type="RefSeq" id="WP_280140704.1">
    <property type="nucleotide sequence ID" value="NZ_FOWE01000004.1"/>
</dbReference>
<evidence type="ECO:0000313" key="1">
    <source>
        <dbReference type="EMBL" id="SFO21795.1"/>
    </source>
</evidence>